<comment type="caution">
    <text evidence="1">The sequence shown here is derived from an EMBL/GenBank/DDBJ whole genome shotgun (WGS) entry which is preliminary data.</text>
</comment>
<dbReference type="AlphaFoldDB" id="A0A370L948"/>
<dbReference type="Proteomes" id="UP000255207">
    <property type="component" value="Unassembled WGS sequence"/>
</dbReference>
<organism evidence="1 2">
    <name type="scientific">Bosea caraganae</name>
    <dbReference type="NCBI Taxonomy" id="2763117"/>
    <lineage>
        <taxon>Bacteria</taxon>
        <taxon>Pseudomonadati</taxon>
        <taxon>Pseudomonadota</taxon>
        <taxon>Alphaproteobacteria</taxon>
        <taxon>Hyphomicrobiales</taxon>
        <taxon>Boseaceae</taxon>
        <taxon>Bosea</taxon>
    </lineage>
</organism>
<gene>
    <name evidence="1" type="ORF">DWE98_08750</name>
</gene>
<dbReference type="EMBL" id="QQTP01000003">
    <property type="protein sequence ID" value="RDJ26921.1"/>
    <property type="molecule type" value="Genomic_DNA"/>
</dbReference>
<evidence type="ECO:0000313" key="1">
    <source>
        <dbReference type="EMBL" id="RDJ26921.1"/>
    </source>
</evidence>
<reference evidence="2" key="1">
    <citation type="submission" date="2018-07" db="EMBL/GenBank/DDBJ databases">
        <authorList>
            <person name="Safronova V.I."/>
            <person name="Chirak E.R."/>
            <person name="Sazanova A.L."/>
        </authorList>
    </citation>
    <scope>NUCLEOTIDE SEQUENCE [LARGE SCALE GENOMIC DNA]</scope>
    <source>
        <strain evidence="2">RCAM04685</strain>
    </source>
</reference>
<accession>A0A370L948</accession>
<evidence type="ECO:0000313" key="2">
    <source>
        <dbReference type="Proteomes" id="UP000255207"/>
    </source>
</evidence>
<proteinExistence type="predicted"/>
<keyword evidence="2" id="KW-1185">Reference proteome</keyword>
<sequence length="74" mass="8261">MNEGLQERPVSEADDPQMLAHIEANVRLPSFKEYDGSPVDRAVQLKRALDTLRLKRTLHHRPTVAIGFAAKALA</sequence>
<protein>
    <submittedName>
        <fullName evidence="1">Uncharacterized protein</fullName>
    </submittedName>
</protein>
<name>A0A370L948_9HYPH</name>